<protein>
    <recommendedName>
        <fullName evidence="1">DUF4268 domain-containing protein</fullName>
    </recommendedName>
</protein>
<name>W0F0K4_9BACT</name>
<dbReference type="KEGG" id="nso:NIASO_06255"/>
<dbReference type="AlphaFoldDB" id="W0F0K4"/>
<evidence type="ECO:0000313" key="2">
    <source>
        <dbReference type="EMBL" id="AHF14866.1"/>
    </source>
</evidence>
<dbReference type="Proteomes" id="UP000003586">
    <property type="component" value="Chromosome"/>
</dbReference>
<dbReference type="RefSeq" id="WP_008582722.1">
    <property type="nucleotide sequence ID" value="NZ_CP007035.1"/>
</dbReference>
<sequence length="151" mass="17453">MYSKNEASLLKKEFWTAFGTYMKPIPSASGQFINWVNYKTGIKHLYFRADVTKRQASVSVEIVHSDNEERATLFEKLSMVQSLFAATTSGEWFWQPEVYDENGQPISRIIIVKENLNIFNKADWPGIISFLKEQLTGLDAFWILVKDSFEV</sequence>
<reference evidence="2 3" key="1">
    <citation type="submission" date="2013-12" db="EMBL/GenBank/DDBJ databases">
        <authorList>
            <consortium name="DOE Joint Genome Institute"/>
            <person name="Eisen J."/>
            <person name="Huntemann M."/>
            <person name="Han J."/>
            <person name="Chen A."/>
            <person name="Kyrpides N."/>
            <person name="Mavromatis K."/>
            <person name="Markowitz V."/>
            <person name="Palaniappan K."/>
            <person name="Ivanova N."/>
            <person name="Schaumberg A."/>
            <person name="Pati A."/>
            <person name="Liolios K."/>
            <person name="Nordberg H.P."/>
            <person name="Cantor M.N."/>
            <person name="Hua S.X."/>
            <person name="Woyke T."/>
        </authorList>
    </citation>
    <scope>NUCLEOTIDE SEQUENCE [LARGE SCALE GENOMIC DNA]</scope>
    <source>
        <strain evidence="3">DSM 19437</strain>
    </source>
</reference>
<dbReference type="EMBL" id="CP007035">
    <property type="protein sequence ID" value="AHF14866.1"/>
    <property type="molecule type" value="Genomic_DNA"/>
</dbReference>
<dbReference type="STRING" id="929713.NIASO_06255"/>
<dbReference type="Pfam" id="PF14088">
    <property type="entry name" value="DUF4268"/>
    <property type="match status" value="1"/>
</dbReference>
<organism evidence="2 3">
    <name type="scientific">Niabella soli DSM 19437</name>
    <dbReference type="NCBI Taxonomy" id="929713"/>
    <lineage>
        <taxon>Bacteria</taxon>
        <taxon>Pseudomonadati</taxon>
        <taxon>Bacteroidota</taxon>
        <taxon>Chitinophagia</taxon>
        <taxon>Chitinophagales</taxon>
        <taxon>Chitinophagaceae</taxon>
        <taxon>Niabella</taxon>
    </lineage>
</organism>
<proteinExistence type="predicted"/>
<dbReference type="eggNOG" id="ENOG5031J2R">
    <property type="taxonomic scope" value="Bacteria"/>
</dbReference>
<feature type="domain" description="DUF4268" evidence="1">
    <location>
        <begin position="10"/>
        <end position="142"/>
    </location>
</feature>
<dbReference type="OrthoDB" id="1467516at2"/>
<dbReference type="HOGENOM" id="CLU_144168_0_0_10"/>
<evidence type="ECO:0000313" key="3">
    <source>
        <dbReference type="Proteomes" id="UP000003586"/>
    </source>
</evidence>
<keyword evidence="3" id="KW-1185">Reference proteome</keyword>
<evidence type="ECO:0000259" key="1">
    <source>
        <dbReference type="Pfam" id="PF14088"/>
    </source>
</evidence>
<gene>
    <name evidence="2" type="ORF">NIASO_06255</name>
</gene>
<dbReference type="InterPro" id="IPR025364">
    <property type="entry name" value="DUF4268"/>
</dbReference>
<accession>W0F0K4</accession>